<dbReference type="InterPro" id="IPR029063">
    <property type="entry name" value="SAM-dependent_MTases_sf"/>
</dbReference>
<protein>
    <recommendedName>
        <fullName evidence="3">protein-L-isoaspartate(D-aspartate) O-methyltransferase</fullName>
        <ecNumber evidence="3">2.1.1.77</ecNumber>
    </recommendedName>
</protein>
<evidence type="ECO:0000256" key="1">
    <source>
        <dbReference type="ARBA" id="ARBA00004496"/>
    </source>
</evidence>
<dbReference type="SUPFAM" id="SSF53335">
    <property type="entry name" value="S-adenosyl-L-methionine-dependent methyltransferases"/>
    <property type="match status" value="1"/>
</dbReference>
<evidence type="ECO:0000256" key="2">
    <source>
        <dbReference type="ARBA" id="ARBA00005369"/>
    </source>
</evidence>
<evidence type="ECO:0000256" key="3">
    <source>
        <dbReference type="ARBA" id="ARBA00011890"/>
    </source>
</evidence>
<dbReference type="EMBL" id="UOGA01000074">
    <property type="protein sequence ID" value="VAX16733.1"/>
    <property type="molecule type" value="Genomic_DNA"/>
</dbReference>
<dbReference type="CDD" id="cd02440">
    <property type="entry name" value="AdoMet_MTases"/>
    <property type="match status" value="1"/>
</dbReference>
<dbReference type="GO" id="GO:0005737">
    <property type="term" value="C:cytoplasm"/>
    <property type="evidence" value="ECO:0007669"/>
    <property type="project" value="UniProtKB-SubCell"/>
</dbReference>
<dbReference type="PANTHER" id="PTHR11579:SF0">
    <property type="entry name" value="PROTEIN-L-ISOASPARTATE(D-ASPARTATE) O-METHYLTRANSFERASE"/>
    <property type="match status" value="1"/>
</dbReference>
<keyword evidence="7" id="KW-0949">S-adenosyl-L-methionine</keyword>
<dbReference type="GO" id="GO:0032259">
    <property type="term" value="P:methylation"/>
    <property type="evidence" value="ECO:0007669"/>
    <property type="project" value="UniProtKB-KW"/>
</dbReference>
<dbReference type="InterPro" id="IPR000682">
    <property type="entry name" value="PCMT"/>
</dbReference>
<evidence type="ECO:0000313" key="8">
    <source>
        <dbReference type="EMBL" id="VAX16733.1"/>
    </source>
</evidence>
<reference evidence="8" key="1">
    <citation type="submission" date="2018-06" db="EMBL/GenBank/DDBJ databases">
        <authorList>
            <person name="Zhirakovskaya E."/>
        </authorList>
    </citation>
    <scope>NUCLEOTIDE SEQUENCE</scope>
</reference>
<sequence>MDIYEAKRHSMVERFVKGLGVTDEKVLDAMRKIPRHMFVEPALASRAYDDYAAPIGSGQTITKPYTVGLLAQTAKLTGKEKVLEVGTGSGYTAAALGLLSDKVYTIEKIKALSNNARKVFNRLNYKNIVCLTGDGTKGSAKYAPYDVIVVTAGSPTIPAPLARQLKEGGRMVIPVGNGKQQSLHLIRRKGERFVVTKIEECSFVPLMGEHGWKEKPLKY</sequence>
<dbReference type="Gene3D" id="3.40.50.150">
    <property type="entry name" value="Vaccinia Virus protein VP39"/>
    <property type="match status" value="1"/>
</dbReference>
<dbReference type="HAMAP" id="MF_00090">
    <property type="entry name" value="PIMT"/>
    <property type="match status" value="1"/>
</dbReference>
<dbReference type="NCBIfam" id="NF001453">
    <property type="entry name" value="PRK00312.1"/>
    <property type="match status" value="1"/>
</dbReference>
<organism evidence="8">
    <name type="scientific">hydrothermal vent metagenome</name>
    <dbReference type="NCBI Taxonomy" id="652676"/>
    <lineage>
        <taxon>unclassified sequences</taxon>
        <taxon>metagenomes</taxon>
        <taxon>ecological metagenomes</taxon>
    </lineage>
</organism>
<keyword evidence="4" id="KW-0963">Cytoplasm</keyword>
<proteinExistence type="inferred from homology"/>
<gene>
    <name evidence="8" type="ORF">MNBD_NITROSPINAE04-1853</name>
</gene>
<evidence type="ECO:0000256" key="6">
    <source>
        <dbReference type="ARBA" id="ARBA00022679"/>
    </source>
</evidence>
<dbReference type="GO" id="GO:0004719">
    <property type="term" value="F:protein-L-isoaspartate (D-aspartate) O-methyltransferase activity"/>
    <property type="evidence" value="ECO:0007669"/>
    <property type="project" value="UniProtKB-EC"/>
</dbReference>
<name>A0A3B1BWQ3_9ZZZZ</name>
<keyword evidence="6 8" id="KW-0808">Transferase</keyword>
<evidence type="ECO:0000256" key="5">
    <source>
        <dbReference type="ARBA" id="ARBA00022603"/>
    </source>
</evidence>
<accession>A0A3B1BWQ3</accession>
<dbReference type="AlphaFoldDB" id="A0A3B1BWQ3"/>
<evidence type="ECO:0000256" key="4">
    <source>
        <dbReference type="ARBA" id="ARBA00022490"/>
    </source>
</evidence>
<dbReference type="PANTHER" id="PTHR11579">
    <property type="entry name" value="PROTEIN-L-ISOASPARTATE O-METHYLTRANSFERASE"/>
    <property type="match status" value="1"/>
</dbReference>
<keyword evidence="5 8" id="KW-0489">Methyltransferase</keyword>
<dbReference type="NCBIfam" id="TIGR00080">
    <property type="entry name" value="pimt"/>
    <property type="match status" value="1"/>
</dbReference>
<evidence type="ECO:0000256" key="7">
    <source>
        <dbReference type="ARBA" id="ARBA00022691"/>
    </source>
</evidence>
<dbReference type="EC" id="2.1.1.77" evidence="3"/>
<comment type="subcellular location">
    <subcellularLocation>
        <location evidence="1">Cytoplasm</location>
    </subcellularLocation>
</comment>
<dbReference type="FunFam" id="3.40.50.150:FF:000010">
    <property type="entry name" value="Protein-L-isoaspartate O-methyltransferase"/>
    <property type="match status" value="1"/>
</dbReference>
<comment type="similarity">
    <text evidence="2">Belongs to the methyltransferase superfamily. L-isoaspartyl/D-aspartyl protein methyltransferase family.</text>
</comment>
<dbReference type="Pfam" id="PF01135">
    <property type="entry name" value="PCMT"/>
    <property type="match status" value="1"/>
</dbReference>